<evidence type="ECO:0000313" key="2">
    <source>
        <dbReference type="EMBL" id="BDD01524.1"/>
    </source>
</evidence>
<evidence type="ECO:0000256" key="1">
    <source>
        <dbReference type="SAM" id="SignalP"/>
    </source>
</evidence>
<keyword evidence="2" id="KW-0614">Plasmid</keyword>
<reference evidence="2 3" key="1">
    <citation type="submission" date="2021-12" db="EMBL/GenBank/DDBJ databases">
        <title>Genome sequencing of bacteria with rrn-lacking chromosome and rrn-plasmid.</title>
        <authorList>
            <person name="Anda M."/>
            <person name="Iwasaki W."/>
        </authorList>
    </citation>
    <scope>NUCLEOTIDE SEQUENCE [LARGE SCALE GENOMIC DNA]</scope>
    <source>
        <strain evidence="2 3">NBRC 101262</strain>
        <plasmid evidence="2 3">pPP3</plasmid>
    </source>
</reference>
<evidence type="ECO:0000313" key="3">
    <source>
        <dbReference type="Proteomes" id="UP001354989"/>
    </source>
</evidence>
<keyword evidence="3" id="KW-1185">Reference proteome</keyword>
<feature type="signal peptide" evidence="1">
    <location>
        <begin position="1"/>
        <end position="23"/>
    </location>
</feature>
<geneLocation type="plasmid" evidence="2 3">
    <name>pPP3</name>
</geneLocation>
<name>A0ABM7VKK9_9BACT</name>
<organism evidence="2 3">
    <name type="scientific">Persicobacter psychrovividus</name>
    <dbReference type="NCBI Taxonomy" id="387638"/>
    <lineage>
        <taxon>Bacteria</taxon>
        <taxon>Pseudomonadati</taxon>
        <taxon>Bacteroidota</taxon>
        <taxon>Cytophagia</taxon>
        <taxon>Cytophagales</taxon>
        <taxon>Persicobacteraceae</taxon>
        <taxon>Persicobacter</taxon>
    </lineage>
</organism>
<dbReference type="RefSeq" id="WP_332920236.1">
    <property type="nucleotide sequence ID" value="NZ_AP025295.1"/>
</dbReference>
<dbReference type="EMBL" id="AP025295">
    <property type="protein sequence ID" value="BDD01524.1"/>
    <property type="molecule type" value="Genomic_DNA"/>
</dbReference>
<accession>A0ABM7VKK9</accession>
<protein>
    <recommendedName>
        <fullName evidence="4">Outer membrane protein beta-barrel domain-containing protein</fullName>
    </recommendedName>
</protein>
<keyword evidence="1" id="KW-0732">Signal</keyword>
<evidence type="ECO:0008006" key="4">
    <source>
        <dbReference type="Google" id="ProtNLM"/>
    </source>
</evidence>
<feature type="chain" id="PRO_5045271444" description="Outer membrane protein beta-barrel domain-containing protein" evidence="1">
    <location>
        <begin position="24"/>
        <end position="208"/>
    </location>
</feature>
<proteinExistence type="predicted"/>
<sequence length="208" mass="23194">MKNIKVFFSALMICLLGSQIGHAQFYDNGFFTLGYNMGMPAGGTSNFVDDGSYRNFSVEGAGFVYKGLAIGGRLSYDNFFQDYGRGIYDNGQGSDIYANKYNYLNMMNLQVTASYYFNRDGLIQPYVGLAMGGSYVEQRTDYGMLSTGDQYNGWAFSVAPEVGVYIPFGGTSDWGATVRMQYNFINHKAYDSSGINYYNFGIGITHRF</sequence>
<dbReference type="Proteomes" id="UP001354989">
    <property type="component" value="Plasmid pPP3"/>
</dbReference>
<gene>
    <name evidence="2" type="ORF">PEPS_38040</name>
</gene>